<comment type="caution">
    <text evidence="1">The sequence shown here is derived from an EMBL/GenBank/DDBJ whole genome shotgun (WGS) entry which is preliminary data.</text>
</comment>
<organism evidence="1 2">
    <name type="scientific">Quercus suber</name>
    <name type="common">Cork oak</name>
    <dbReference type="NCBI Taxonomy" id="58331"/>
    <lineage>
        <taxon>Eukaryota</taxon>
        <taxon>Viridiplantae</taxon>
        <taxon>Streptophyta</taxon>
        <taxon>Embryophyta</taxon>
        <taxon>Tracheophyta</taxon>
        <taxon>Spermatophyta</taxon>
        <taxon>Magnoliopsida</taxon>
        <taxon>eudicotyledons</taxon>
        <taxon>Gunneridae</taxon>
        <taxon>Pentapetalae</taxon>
        <taxon>rosids</taxon>
        <taxon>fabids</taxon>
        <taxon>Fagales</taxon>
        <taxon>Fagaceae</taxon>
        <taxon>Quercus</taxon>
    </lineage>
</organism>
<evidence type="ECO:0000313" key="2">
    <source>
        <dbReference type="Proteomes" id="UP000237347"/>
    </source>
</evidence>
<name>A0AAW0I526_QUESU</name>
<keyword evidence="2" id="KW-1185">Reference proteome</keyword>
<reference evidence="1 2" key="1">
    <citation type="journal article" date="2018" name="Sci. Data">
        <title>The draft genome sequence of cork oak.</title>
        <authorList>
            <person name="Ramos A.M."/>
            <person name="Usie A."/>
            <person name="Barbosa P."/>
            <person name="Barros P.M."/>
            <person name="Capote T."/>
            <person name="Chaves I."/>
            <person name="Simoes F."/>
            <person name="Abreu I."/>
            <person name="Carrasquinho I."/>
            <person name="Faro C."/>
            <person name="Guimaraes J.B."/>
            <person name="Mendonca D."/>
            <person name="Nobrega F."/>
            <person name="Rodrigues L."/>
            <person name="Saibo N.J.M."/>
            <person name="Varela M.C."/>
            <person name="Egas C."/>
            <person name="Matos J."/>
            <person name="Miguel C.M."/>
            <person name="Oliveira M.M."/>
            <person name="Ricardo C.P."/>
            <person name="Goncalves S."/>
        </authorList>
    </citation>
    <scope>NUCLEOTIDE SEQUENCE [LARGE SCALE GENOMIC DNA]</scope>
    <source>
        <strain evidence="2">cv. HL8</strain>
    </source>
</reference>
<gene>
    <name evidence="1" type="ORF">CFP56_004062</name>
</gene>
<sequence length="24" mass="3156">MEEKIIPFQRFWRRKSHIKLKDIR</sequence>
<dbReference type="AlphaFoldDB" id="A0AAW0I526"/>
<protein>
    <submittedName>
        <fullName evidence="1">Uncharacterized protein</fullName>
    </submittedName>
</protein>
<accession>A0AAW0I526</accession>
<evidence type="ECO:0000313" key="1">
    <source>
        <dbReference type="EMBL" id="KAK7809493.1"/>
    </source>
</evidence>
<dbReference type="Proteomes" id="UP000237347">
    <property type="component" value="Unassembled WGS sequence"/>
</dbReference>
<proteinExistence type="predicted"/>
<dbReference type="EMBL" id="PKMF04002339">
    <property type="protein sequence ID" value="KAK7809493.1"/>
    <property type="molecule type" value="Genomic_DNA"/>
</dbReference>